<name>A0A8J4V1S3_9ROSI</name>
<dbReference type="NCBIfam" id="TIGR00149">
    <property type="entry name" value="TIGR00149_YjbQ"/>
    <property type="match status" value="1"/>
</dbReference>
<feature type="region of interest" description="Disordered" evidence="1">
    <location>
        <begin position="95"/>
        <end position="154"/>
    </location>
</feature>
<evidence type="ECO:0000256" key="2">
    <source>
        <dbReference type="SAM" id="Phobius"/>
    </source>
</evidence>
<evidence type="ECO:0000313" key="3">
    <source>
        <dbReference type="EMBL" id="KAF3945043.1"/>
    </source>
</evidence>
<dbReference type="Proteomes" id="UP000737018">
    <property type="component" value="Unassembled WGS sequence"/>
</dbReference>
<accession>A0A8J4V1S3</accession>
<proteinExistence type="predicted"/>
<keyword evidence="2" id="KW-0812">Transmembrane</keyword>
<dbReference type="EMBL" id="JRKL02012505">
    <property type="protein sequence ID" value="KAF3945043.1"/>
    <property type="molecule type" value="Genomic_DNA"/>
</dbReference>
<dbReference type="InterPro" id="IPR001602">
    <property type="entry name" value="UPF0047_YjbQ-like"/>
</dbReference>
<feature type="region of interest" description="Disordered" evidence="1">
    <location>
        <begin position="30"/>
        <end position="67"/>
    </location>
</feature>
<reference evidence="3" key="1">
    <citation type="submission" date="2020-03" db="EMBL/GenBank/DDBJ databases">
        <title>Castanea mollissima Vanexum genome sequencing.</title>
        <authorList>
            <person name="Staton M."/>
        </authorList>
    </citation>
    <scope>NUCLEOTIDE SEQUENCE</scope>
    <source>
        <tissue evidence="3">Leaf</tissue>
    </source>
</reference>
<dbReference type="Pfam" id="PF01894">
    <property type="entry name" value="YjbQ"/>
    <property type="match status" value="1"/>
</dbReference>
<dbReference type="InterPro" id="IPR035917">
    <property type="entry name" value="YjbQ-like_sf"/>
</dbReference>
<dbReference type="PANTHER" id="PTHR30615">
    <property type="entry name" value="UNCHARACTERIZED PROTEIN YJBQ-RELATED"/>
    <property type="match status" value="1"/>
</dbReference>
<keyword evidence="2" id="KW-1133">Transmembrane helix</keyword>
<dbReference type="OrthoDB" id="10255963at2759"/>
<sequence length="391" mass="43115">MMRWQKAPIPMDKSWEKKGPITALGCRFRRFAPKISPPTRPPSDSPDGKRKLGRVDNTSLTDATLPHSHKIMASNAVHSELPKVTFSSSGLRRFDPIGTHTSPVSSSVRSESAKPIPKGSNKPKQKLSVASMSHGEQPLKALGNKPSRKTQKAPIERNGKMCGAKWALAFINYMVVPLITLTITPYVWNIVGLSWNKVGWDLEPTMQSSLTAKPPGAAWAPLRVNSLYTSRPPTPTTTNNDPNSMAAAGPKWAQKTITLPPQRRGCHLITPKIVKEIGQDLSEFKCGLAHLFLQHTSASLTINENYDSDVREDTETFLNRIVPEGRSAPWKHTMEGPDDMPAHIKSSMFGCTLTVPITNGQLNMGTWQGIWLCEHRDQATPRKVVVTLNGI</sequence>
<feature type="compositionally biased region" description="Pro residues" evidence="1">
    <location>
        <begin position="35"/>
        <end position="44"/>
    </location>
</feature>
<organism evidence="3 4">
    <name type="scientific">Castanea mollissima</name>
    <name type="common">Chinese chestnut</name>
    <dbReference type="NCBI Taxonomy" id="60419"/>
    <lineage>
        <taxon>Eukaryota</taxon>
        <taxon>Viridiplantae</taxon>
        <taxon>Streptophyta</taxon>
        <taxon>Embryophyta</taxon>
        <taxon>Tracheophyta</taxon>
        <taxon>Spermatophyta</taxon>
        <taxon>Magnoliopsida</taxon>
        <taxon>eudicotyledons</taxon>
        <taxon>Gunneridae</taxon>
        <taxon>Pentapetalae</taxon>
        <taxon>rosids</taxon>
        <taxon>fabids</taxon>
        <taxon>Fagales</taxon>
        <taxon>Fagaceae</taxon>
        <taxon>Castanea</taxon>
    </lineage>
</organism>
<comment type="caution">
    <text evidence="3">The sequence shown here is derived from an EMBL/GenBank/DDBJ whole genome shotgun (WGS) entry which is preliminary data.</text>
</comment>
<dbReference type="PANTHER" id="PTHR30615:SF16">
    <property type="entry name" value="SECONDARY THIAMINE-PHOSPHATE SYNTHASE ENZYME"/>
    <property type="match status" value="1"/>
</dbReference>
<keyword evidence="4" id="KW-1185">Reference proteome</keyword>
<dbReference type="AlphaFoldDB" id="A0A8J4V1S3"/>
<dbReference type="FunFam" id="2.60.120.460:FF:000002">
    <property type="entry name" value="Secondary thiamine-phosphate synthase enzyme"/>
    <property type="match status" value="1"/>
</dbReference>
<dbReference type="Gene3D" id="2.60.120.460">
    <property type="entry name" value="YjbQ-like"/>
    <property type="match status" value="1"/>
</dbReference>
<dbReference type="SUPFAM" id="SSF111038">
    <property type="entry name" value="YjbQ-like"/>
    <property type="match status" value="1"/>
</dbReference>
<feature type="transmembrane region" description="Helical" evidence="2">
    <location>
        <begin position="166"/>
        <end position="188"/>
    </location>
</feature>
<protein>
    <submittedName>
        <fullName evidence="3">Uncharacterized protein</fullName>
    </submittedName>
</protein>
<evidence type="ECO:0000256" key="1">
    <source>
        <dbReference type="SAM" id="MobiDB-lite"/>
    </source>
</evidence>
<evidence type="ECO:0000313" key="4">
    <source>
        <dbReference type="Proteomes" id="UP000737018"/>
    </source>
</evidence>
<keyword evidence="2" id="KW-0472">Membrane</keyword>
<gene>
    <name evidence="3" type="ORF">CMV_028550</name>
</gene>